<feature type="domain" description="5'-Nucleotidase C-terminal" evidence="4">
    <location>
        <begin position="362"/>
        <end position="507"/>
    </location>
</feature>
<dbReference type="SUPFAM" id="SSF55816">
    <property type="entry name" value="5'-nucleotidase (syn. UDP-sugar hydrolase), C-terminal domain"/>
    <property type="match status" value="1"/>
</dbReference>
<evidence type="ECO:0000313" key="5">
    <source>
        <dbReference type="EMBL" id="MYN03408.1"/>
    </source>
</evidence>
<dbReference type="InterPro" id="IPR008334">
    <property type="entry name" value="5'-Nucleotdase_C"/>
</dbReference>
<dbReference type="InterPro" id="IPR004843">
    <property type="entry name" value="Calcineurin-like_PHP"/>
</dbReference>
<organism evidence="5 6">
    <name type="scientific">Pseudoduganella guangdongensis</name>
    <dbReference type="NCBI Taxonomy" id="2692179"/>
    <lineage>
        <taxon>Bacteria</taxon>
        <taxon>Pseudomonadati</taxon>
        <taxon>Pseudomonadota</taxon>
        <taxon>Betaproteobacteria</taxon>
        <taxon>Burkholderiales</taxon>
        <taxon>Oxalobacteraceae</taxon>
        <taxon>Telluria group</taxon>
        <taxon>Pseudoduganella</taxon>
    </lineage>
</organism>
<dbReference type="Pfam" id="PF02872">
    <property type="entry name" value="5_nucleotid_C"/>
    <property type="match status" value="1"/>
</dbReference>
<evidence type="ECO:0000313" key="6">
    <source>
        <dbReference type="Proteomes" id="UP000448575"/>
    </source>
</evidence>
<protein>
    <submittedName>
        <fullName evidence="5">Bifunctional metallophosphatase/5'-nucleotidase</fullName>
    </submittedName>
</protein>
<dbReference type="PANTHER" id="PTHR11575:SF24">
    <property type="entry name" value="5'-NUCLEOTIDASE"/>
    <property type="match status" value="1"/>
</dbReference>
<dbReference type="EMBL" id="WWCJ01000010">
    <property type="protein sequence ID" value="MYN03408.1"/>
    <property type="molecule type" value="Genomic_DNA"/>
</dbReference>
<comment type="similarity">
    <text evidence="2">Belongs to the 5'-nucleotidase family.</text>
</comment>
<dbReference type="InterPro" id="IPR036907">
    <property type="entry name" value="5'-Nucleotdase_C_sf"/>
</dbReference>
<dbReference type="Pfam" id="PF00149">
    <property type="entry name" value="Metallophos"/>
    <property type="match status" value="1"/>
</dbReference>
<dbReference type="InterPro" id="IPR006179">
    <property type="entry name" value="5_nucleotidase/apyrase"/>
</dbReference>
<sequence length="552" mass="58925">MKPVLPLLAIASLLAGCAAQRPAHHVELNFAALNDLHGHLEATRFDQGGTAGGIDALAATLNAWRQEDPELLLVGAGDMIGASPAMSAMFADEPTIQALNLIGMRATSVGNHEFDNGRVELLRQAKGGCANSPRPDRACKLGPHEGAKFSYLAANVIDTRTNQPLFPAYRIEEVKGIKVALIGTVLKATPDLVGAAGVGGLQFIDEAQAVNRLLPELRAQGATVFMVLIHQGGHTPARYDQQYCQDLSGDIVDVVKRIDPAVRVVVSGHSHNGYLCRVDGKLVTQAERYGHMLSRISLVVDRQTGAVVDTSARNILVQPGKHAGVPEVDALLASLRARSSEELGKPVARLAQPSISRELMPNADESPLGQLVADAVLASGRKWGAQLAFTNTGGIRTHLDAGDDRIVTVANVQAVLPFANEIVVMNMSGAQIVALLEGQWGGVEADKRGVLQVSEGFTYAWDGRRPLGQRIVRESVKLNGVAIEDGASYRVAVFNFLAEGNDGFVTFRQGSNQAPTGVRDADALRSYLQRLEQDNKPAGTYGAVPRILRVKQ</sequence>
<reference evidence="5 6" key="1">
    <citation type="submission" date="2019-12" db="EMBL/GenBank/DDBJ databases">
        <title>Novel species isolated from a subtropical stream in China.</title>
        <authorList>
            <person name="Lu H."/>
        </authorList>
    </citation>
    <scope>NUCLEOTIDE SEQUENCE [LARGE SCALE GENOMIC DNA]</scope>
    <source>
        <strain evidence="5 6">DS3</strain>
    </source>
</reference>
<keyword evidence="2" id="KW-0378">Hydrolase</keyword>
<dbReference type="Proteomes" id="UP000448575">
    <property type="component" value="Unassembled WGS sequence"/>
</dbReference>
<keyword evidence="6" id="KW-1185">Reference proteome</keyword>
<dbReference type="GO" id="GO:0030288">
    <property type="term" value="C:outer membrane-bounded periplasmic space"/>
    <property type="evidence" value="ECO:0007669"/>
    <property type="project" value="TreeGrafter"/>
</dbReference>
<comment type="caution">
    <text evidence="5">The sequence shown here is derived from an EMBL/GenBank/DDBJ whole genome shotgun (WGS) entry which is preliminary data.</text>
</comment>
<dbReference type="GO" id="GO:0009166">
    <property type="term" value="P:nucleotide catabolic process"/>
    <property type="evidence" value="ECO:0007669"/>
    <property type="project" value="InterPro"/>
</dbReference>
<evidence type="ECO:0000256" key="2">
    <source>
        <dbReference type="RuleBase" id="RU362119"/>
    </source>
</evidence>
<keyword evidence="1 2" id="KW-0732">Signal</keyword>
<dbReference type="InterPro" id="IPR029052">
    <property type="entry name" value="Metallo-depent_PP-like"/>
</dbReference>
<dbReference type="Gene3D" id="3.60.21.10">
    <property type="match status" value="1"/>
</dbReference>
<dbReference type="GO" id="GO:0008768">
    <property type="term" value="F:UDP-sugar diphosphatase activity"/>
    <property type="evidence" value="ECO:0007669"/>
    <property type="project" value="TreeGrafter"/>
</dbReference>
<dbReference type="PRINTS" id="PR01607">
    <property type="entry name" value="APYRASEFAMLY"/>
</dbReference>
<proteinExistence type="inferred from homology"/>
<evidence type="ECO:0000259" key="4">
    <source>
        <dbReference type="Pfam" id="PF02872"/>
    </source>
</evidence>
<dbReference type="AlphaFoldDB" id="A0A6N9HII0"/>
<dbReference type="GO" id="GO:0000166">
    <property type="term" value="F:nucleotide binding"/>
    <property type="evidence" value="ECO:0007669"/>
    <property type="project" value="UniProtKB-KW"/>
</dbReference>
<dbReference type="PROSITE" id="PS51257">
    <property type="entry name" value="PROKAR_LIPOPROTEIN"/>
    <property type="match status" value="1"/>
</dbReference>
<dbReference type="RefSeq" id="WP_161026388.1">
    <property type="nucleotide sequence ID" value="NZ_WWCJ01000010.1"/>
</dbReference>
<dbReference type="Gene3D" id="3.90.780.10">
    <property type="entry name" value="5'-Nucleotidase, C-terminal domain"/>
    <property type="match status" value="1"/>
</dbReference>
<feature type="domain" description="Calcineurin-like phosphoesterase" evidence="3">
    <location>
        <begin position="29"/>
        <end position="272"/>
    </location>
</feature>
<dbReference type="PANTHER" id="PTHR11575">
    <property type="entry name" value="5'-NUCLEOTIDASE-RELATED"/>
    <property type="match status" value="1"/>
</dbReference>
<evidence type="ECO:0000259" key="3">
    <source>
        <dbReference type="Pfam" id="PF00149"/>
    </source>
</evidence>
<evidence type="ECO:0000256" key="1">
    <source>
        <dbReference type="ARBA" id="ARBA00022729"/>
    </source>
</evidence>
<dbReference type="GO" id="GO:0008253">
    <property type="term" value="F:5'-nucleotidase activity"/>
    <property type="evidence" value="ECO:0007669"/>
    <property type="project" value="TreeGrafter"/>
</dbReference>
<dbReference type="SUPFAM" id="SSF56300">
    <property type="entry name" value="Metallo-dependent phosphatases"/>
    <property type="match status" value="1"/>
</dbReference>
<gene>
    <name evidence="5" type="ORF">GTP41_15030</name>
</gene>
<feature type="signal peptide" evidence="2">
    <location>
        <begin position="1"/>
        <end position="18"/>
    </location>
</feature>
<feature type="chain" id="PRO_5027134803" evidence="2">
    <location>
        <begin position="19"/>
        <end position="552"/>
    </location>
</feature>
<accession>A0A6N9HII0</accession>
<name>A0A6N9HII0_9BURK</name>
<keyword evidence="2" id="KW-0547">Nucleotide-binding</keyword>